<dbReference type="EMBL" id="JACCJB010000017">
    <property type="protein sequence ID" value="KAF6220311.1"/>
    <property type="molecule type" value="Genomic_DNA"/>
</dbReference>
<dbReference type="PANTHER" id="PTHR24320:SF236">
    <property type="entry name" value="SHORT-CHAIN DEHYDROGENASE-RELATED"/>
    <property type="match status" value="1"/>
</dbReference>
<evidence type="ECO:0000256" key="3">
    <source>
        <dbReference type="ARBA" id="ARBA00023002"/>
    </source>
</evidence>
<evidence type="ECO:0000313" key="5">
    <source>
        <dbReference type="Proteomes" id="UP000593566"/>
    </source>
</evidence>
<dbReference type="Proteomes" id="UP000593566">
    <property type="component" value="Unassembled WGS sequence"/>
</dbReference>
<reference evidence="4 5" key="1">
    <citation type="journal article" date="2020" name="Genomics">
        <title>Complete, high-quality genomes from long-read metagenomic sequencing of two wolf lichen thalli reveals enigmatic genome architecture.</title>
        <authorList>
            <person name="McKenzie S.K."/>
            <person name="Walston R.F."/>
            <person name="Allen J.L."/>
        </authorList>
    </citation>
    <scope>NUCLEOTIDE SEQUENCE [LARGE SCALE GENOMIC DNA]</scope>
    <source>
        <strain evidence="4">WasteWater1</strain>
    </source>
</reference>
<accession>A0A8H6F9V3</accession>
<protein>
    <recommendedName>
        <fullName evidence="6">Short-chain dehydrogenase</fullName>
    </recommendedName>
</protein>
<dbReference type="InterPro" id="IPR036291">
    <property type="entry name" value="NAD(P)-bd_dom_sf"/>
</dbReference>
<organism evidence="4 5">
    <name type="scientific">Letharia lupina</name>
    <dbReference type="NCBI Taxonomy" id="560253"/>
    <lineage>
        <taxon>Eukaryota</taxon>
        <taxon>Fungi</taxon>
        <taxon>Dikarya</taxon>
        <taxon>Ascomycota</taxon>
        <taxon>Pezizomycotina</taxon>
        <taxon>Lecanoromycetes</taxon>
        <taxon>OSLEUM clade</taxon>
        <taxon>Lecanoromycetidae</taxon>
        <taxon>Lecanorales</taxon>
        <taxon>Lecanorineae</taxon>
        <taxon>Parmeliaceae</taxon>
        <taxon>Letharia</taxon>
    </lineage>
</organism>
<evidence type="ECO:0000256" key="1">
    <source>
        <dbReference type="ARBA" id="ARBA00006484"/>
    </source>
</evidence>
<proteinExistence type="inferred from homology"/>
<comment type="similarity">
    <text evidence="1">Belongs to the short-chain dehydrogenases/reductases (SDR) family.</text>
</comment>
<dbReference type="GeneID" id="59331854"/>
<dbReference type="RefSeq" id="XP_037149746.1">
    <property type="nucleotide sequence ID" value="XM_037294365.1"/>
</dbReference>
<evidence type="ECO:0000256" key="2">
    <source>
        <dbReference type="ARBA" id="ARBA00022857"/>
    </source>
</evidence>
<keyword evidence="2" id="KW-0521">NADP</keyword>
<dbReference type="AlphaFoldDB" id="A0A8H6F9V3"/>
<evidence type="ECO:0000313" key="4">
    <source>
        <dbReference type="EMBL" id="KAF6220311.1"/>
    </source>
</evidence>
<dbReference type="Gene3D" id="3.40.50.720">
    <property type="entry name" value="NAD(P)-binding Rossmann-like Domain"/>
    <property type="match status" value="1"/>
</dbReference>
<keyword evidence="3" id="KW-0560">Oxidoreductase</keyword>
<dbReference type="PRINTS" id="PR00081">
    <property type="entry name" value="GDHRDH"/>
</dbReference>
<dbReference type="GO" id="GO:0016491">
    <property type="term" value="F:oxidoreductase activity"/>
    <property type="evidence" value="ECO:0007669"/>
    <property type="project" value="UniProtKB-KW"/>
</dbReference>
<dbReference type="SUPFAM" id="SSF51735">
    <property type="entry name" value="NAD(P)-binding Rossmann-fold domains"/>
    <property type="match status" value="1"/>
</dbReference>
<dbReference type="PANTHER" id="PTHR24320">
    <property type="entry name" value="RETINOL DEHYDROGENASE"/>
    <property type="match status" value="1"/>
</dbReference>
<evidence type="ECO:0008006" key="6">
    <source>
        <dbReference type="Google" id="ProtNLM"/>
    </source>
</evidence>
<keyword evidence="5" id="KW-1185">Reference proteome</keyword>
<dbReference type="Pfam" id="PF00106">
    <property type="entry name" value="adh_short"/>
    <property type="match status" value="1"/>
</dbReference>
<dbReference type="InterPro" id="IPR002347">
    <property type="entry name" value="SDR_fam"/>
</dbReference>
<gene>
    <name evidence="4" type="ORF">HO133_003443</name>
</gene>
<comment type="caution">
    <text evidence="4">The sequence shown here is derived from an EMBL/GenBank/DDBJ whole genome shotgun (WGS) entry which is preliminary data.</text>
</comment>
<name>A0A8H6F9V3_9LECA</name>
<sequence>MSQISQLFPPAPKFTEKDLADQAGKVFLVTGGAAGIGLELAKILYAHNAKVWIAARSEQKASKAIASIEASFPKSKGELVFLHLDLNDLMVVKKSAETFLAQETRLDVLWNNAGVMIPPQGSKTKQNYEAQLGTNCLSPFLFTKLLTPLLVETAKTAPRGSVRVVWLGSSAAEMMSPKGGGVDMTNLDYKEDKSAWYKYGVSKAGNVLYSKELAKRHQADGVLSVALNPGYLKTELQRHMSGVGASIFNLFLHPPMYGAYTELFAGLSPKVTLKNSGAWIIPWGRFSSIRKDIEAAGKSKSEGGTGRAAEFWAWSEKQVQPYL</sequence>